<accession>A0A9P6EPR3</accession>
<gene>
    <name evidence="2" type="ORF">CPB83DRAFT_407341</name>
</gene>
<name>A0A9P6EPR3_9AGAR</name>
<keyword evidence="1" id="KW-0472">Membrane</keyword>
<evidence type="ECO:0000313" key="3">
    <source>
        <dbReference type="Proteomes" id="UP000807306"/>
    </source>
</evidence>
<proteinExistence type="predicted"/>
<dbReference type="Proteomes" id="UP000807306">
    <property type="component" value="Unassembled WGS sequence"/>
</dbReference>
<keyword evidence="1" id="KW-1133">Transmembrane helix</keyword>
<evidence type="ECO:0000256" key="1">
    <source>
        <dbReference type="SAM" id="Phobius"/>
    </source>
</evidence>
<feature type="transmembrane region" description="Helical" evidence="1">
    <location>
        <begin position="24"/>
        <end position="43"/>
    </location>
</feature>
<sequence>MAKFKDTSLANFSTAPLALDGPHGARLATTVYIAALVLGYAVLRRVALPRLSCKLCREVGTYF</sequence>
<dbReference type="OrthoDB" id="2270193at2759"/>
<dbReference type="EMBL" id="MU157827">
    <property type="protein sequence ID" value="KAF9533741.1"/>
    <property type="molecule type" value="Genomic_DNA"/>
</dbReference>
<keyword evidence="3" id="KW-1185">Reference proteome</keyword>
<evidence type="ECO:0000313" key="2">
    <source>
        <dbReference type="EMBL" id="KAF9533741.1"/>
    </source>
</evidence>
<comment type="caution">
    <text evidence="2">The sequence shown here is derived from an EMBL/GenBank/DDBJ whole genome shotgun (WGS) entry which is preliminary data.</text>
</comment>
<dbReference type="AlphaFoldDB" id="A0A9P6EPR3"/>
<protein>
    <submittedName>
        <fullName evidence="2">Uncharacterized protein</fullName>
    </submittedName>
</protein>
<keyword evidence="1" id="KW-0812">Transmembrane</keyword>
<organism evidence="2 3">
    <name type="scientific">Crepidotus variabilis</name>
    <dbReference type="NCBI Taxonomy" id="179855"/>
    <lineage>
        <taxon>Eukaryota</taxon>
        <taxon>Fungi</taxon>
        <taxon>Dikarya</taxon>
        <taxon>Basidiomycota</taxon>
        <taxon>Agaricomycotina</taxon>
        <taxon>Agaricomycetes</taxon>
        <taxon>Agaricomycetidae</taxon>
        <taxon>Agaricales</taxon>
        <taxon>Agaricineae</taxon>
        <taxon>Crepidotaceae</taxon>
        <taxon>Crepidotus</taxon>
    </lineage>
</organism>
<reference evidence="2" key="1">
    <citation type="submission" date="2020-11" db="EMBL/GenBank/DDBJ databases">
        <authorList>
            <consortium name="DOE Joint Genome Institute"/>
            <person name="Ahrendt S."/>
            <person name="Riley R."/>
            <person name="Andreopoulos W."/>
            <person name="Labutti K."/>
            <person name="Pangilinan J."/>
            <person name="Ruiz-Duenas F.J."/>
            <person name="Barrasa J.M."/>
            <person name="Sanchez-Garcia M."/>
            <person name="Camarero S."/>
            <person name="Miyauchi S."/>
            <person name="Serrano A."/>
            <person name="Linde D."/>
            <person name="Babiker R."/>
            <person name="Drula E."/>
            <person name="Ayuso-Fernandez I."/>
            <person name="Pacheco R."/>
            <person name="Padilla G."/>
            <person name="Ferreira P."/>
            <person name="Barriuso J."/>
            <person name="Kellner H."/>
            <person name="Castanera R."/>
            <person name="Alfaro M."/>
            <person name="Ramirez L."/>
            <person name="Pisabarro A.G."/>
            <person name="Kuo A."/>
            <person name="Tritt A."/>
            <person name="Lipzen A."/>
            <person name="He G."/>
            <person name="Yan M."/>
            <person name="Ng V."/>
            <person name="Cullen D."/>
            <person name="Martin F."/>
            <person name="Rosso M.-N."/>
            <person name="Henrissat B."/>
            <person name="Hibbett D."/>
            <person name="Martinez A.T."/>
            <person name="Grigoriev I.V."/>
        </authorList>
    </citation>
    <scope>NUCLEOTIDE SEQUENCE</scope>
    <source>
        <strain evidence="2">CBS 506.95</strain>
    </source>
</reference>